<dbReference type="InterPro" id="IPR045559">
    <property type="entry name" value="RHH_9"/>
</dbReference>
<dbReference type="InterPro" id="IPR013321">
    <property type="entry name" value="Arc_rbn_hlx_hlx"/>
</dbReference>
<evidence type="ECO:0000313" key="2">
    <source>
        <dbReference type="EMBL" id="KAB1853162.1"/>
    </source>
</evidence>
<reference evidence="2 3" key="1">
    <citation type="submission" date="2019-09" db="EMBL/GenBank/DDBJ databases">
        <title>Draft genome sequence of Acinetobacter tandoii W4-4-4 isolated from environmental water sample.</title>
        <authorList>
            <person name="Wee S.K."/>
            <person name="Yan B."/>
            <person name="Mustaffa S.B."/>
            <person name="Yap E.P.H."/>
        </authorList>
    </citation>
    <scope>NUCLEOTIDE SEQUENCE [LARGE SCALE GENOMIC DNA]</scope>
    <source>
        <strain evidence="2 3">W4-4-4</strain>
    </source>
</reference>
<sequence>MENKTARLTILIDPIKKEAFEVLCSQQDLKPSQVVRQLIREYLNTHGVDYATKLKNNVQNSSEK</sequence>
<organism evidence="2 3">
    <name type="scientific">Acinetobacter tandoii</name>
    <dbReference type="NCBI Taxonomy" id="202954"/>
    <lineage>
        <taxon>Bacteria</taxon>
        <taxon>Pseudomonadati</taxon>
        <taxon>Pseudomonadota</taxon>
        <taxon>Gammaproteobacteria</taxon>
        <taxon>Moraxellales</taxon>
        <taxon>Moraxellaceae</taxon>
        <taxon>Acinetobacter</taxon>
    </lineage>
</organism>
<dbReference type="GO" id="GO:0006355">
    <property type="term" value="P:regulation of DNA-templated transcription"/>
    <property type="evidence" value="ECO:0007669"/>
    <property type="project" value="InterPro"/>
</dbReference>
<comment type="caution">
    <text evidence="2">The sequence shown here is derived from an EMBL/GenBank/DDBJ whole genome shotgun (WGS) entry which is preliminary data.</text>
</comment>
<dbReference type="InterPro" id="IPR010985">
    <property type="entry name" value="Ribbon_hlx_hlx"/>
</dbReference>
<gene>
    <name evidence="2" type="ORF">F4W09_13335</name>
</gene>
<evidence type="ECO:0000313" key="3">
    <source>
        <dbReference type="Proteomes" id="UP000325788"/>
    </source>
</evidence>
<proteinExistence type="predicted"/>
<evidence type="ECO:0000259" key="1">
    <source>
        <dbReference type="Pfam" id="PF19839"/>
    </source>
</evidence>
<dbReference type="Gene3D" id="1.10.1220.10">
    <property type="entry name" value="Met repressor-like"/>
    <property type="match status" value="1"/>
</dbReference>
<feature type="domain" description="Ribbon-helix-helix protein RHH" evidence="1">
    <location>
        <begin position="1"/>
        <end position="47"/>
    </location>
</feature>
<dbReference type="RefSeq" id="WP_044738931.1">
    <property type="nucleotide sequence ID" value="NZ_JBODRR010000004.1"/>
</dbReference>
<dbReference type="Pfam" id="PF19839">
    <property type="entry name" value="RHH_9"/>
    <property type="match status" value="1"/>
</dbReference>
<dbReference type="EMBL" id="VXLD01000010">
    <property type="protein sequence ID" value="KAB1853162.1"/>
    <property type="molecule type" value="Genomic_DNA"/>
</dbReference>
<dbReference type="SUPFAM" id="SSF47598">
    <property type="entry name" value="Ribbon-helix-helix"/>
    <property type="match status" value="1"/>
</dbReference>
<dbReference type="AlphaFoldDB" id="A0A5N4W9V5"/>
<accession>A0A5N4W9V5</accession>
<dbReference type="Proteomes" id="UP000325788">
    <property type="component" value="Unassembled WGS sequence"/>
</dbReference>
<name>A0A5N4W9V5_9GAMM</name>
<protein>
    <submittedName>
        <fullName evidence="2">CopG family transcriptional regulator</fullName>
    </submittedName>
</protein>